<evidence type="ECO:0000313" key="4">
    <source>
        <dbReference type="Proteomes" id="UP000000740"/>
    </source>
</evidence>
<dbReference type="InterPro" id="IPR050261">
    <property type="entry name" value="FrsA_esterase"/>
</dbReference>
<keyword evidence="1" id="KW-0378">Hydrolase</keyword>
<dbReference type="PANTHER" id="PTHR22946:SF9">
    <property type="entry name" value="POLYKETIDE TRANSFERASE AF380"/>
    <property type="match status" value="1"/>
</dbReference>
<dbReference type="EMBL" id="CP001365">
    <property type="protein sequence ID" value="ACM57605.1"/>
    <property type="molecule type" value="Genomic_DNA"/>
</dbReference>
<gene>
    <name evidence="3" type="ordered locus">Hlac_2027</name>
</gene>
<organism evidence="3 4">
    <name type="scientific">Halorubrum lacusprofundi (strain ATCC 49239 / DSM 5036 / JCM 8891 / ACAM 34)</name>
    <dbReference type="NCBI Taxonomy" id="416348"/>
    <lineage>
        <taxon>Archaea</taxon>
        <taxon>Methanobacteriati</taxon>
        <taxon>Methanobacteriota</taxon>
        <taxon>Stenosarchaea group</taxon>
        <taxon>Halobacteria</taxon>
        <taxon>Halobacteriales</taxon>
        <taxon>Haloferacaceae</taxon>
        <taxon>Halorubrum</taxon>
    </lineage>
</organism>
<dbReference type="Proteomes" id="UP000000740">
    <property type="component" value="Chromosome 1"/>
</dbReference>
<dbReference type="eggNOG" id="arCOG01661">
    <property type="taxonomic scope" value="Archaea"/>
</dbReference>
<dbReference type="PANTHER" id="PTHR22946">
    <property type="entry name" value="DIENELACTONE HYDROLASE DOMAIN-CONTAINING PROTEIN-RELATED"/>
    <property type="match status" value="1"/>
</dbReference>
<dbReference type="KEGG" id="hla:Hlac_2027"/>
<dbReference type="Gene3D" id="3.40.50.1820">
    <property type="entry name" value="alpha/beta hydrolase"/>
    <property type="match status" value="1"/>
</dbReference>
<name>B9LQI4_HALLT</name>
<proteinExistence type="predicted"/>
<protein>
    <submittedName>
        <fullName evidence="3">Peptidase S15</fullName>
    </submittedName>
</protein>
<dbReference type="InterPro" id="IPR029058">
    <property type="entry name" value="AB_hydrolase_fold"/>
</dbReference>
<evidence type="ECO:0000259" key="2">
    <source>
        <dbReference type="Pfam" id="PF12146"/>
    </source>
</evidence>
<dbReference type="GO" id="GO:0016788">
    <property type="term" value="F:hydrolase activity, acting on ester bonds"/>
    <property type="evidence" value="ECO:0007669"/>
    <property type="project" value="UniProtKB-ARBA"/>
</dbReference>
<keyword evidence="4" id="KW-1185">Reference proteome</keyword>
<dbReference type="RefSeq" id="WP_015910730.1">
    <property type="nucleotide sequence ID" value="NC_012029.1"/>
</dbReference>
<dbReference type="AlphaFoldDB" id="B9LQI4"/>
<evidence type="ECO:0000313" key="3">
    <source>
        <dbReference type="EMBL" id="ACM57605.1"/>
    </source>
</evidence>
<dbReference type="GeneID" id="7402046"/>
<evidence type="ECO:0000256" key="1">
    <source>
        <dbReference type="ARBA" id="ARBA00022801"/>
    </source>
</evidence>
<dbReference type="SUPFAM" id="SSF53474">
    <property type="entry name" value="alpha/beta-Hydrolases"/>
    <property type="match status" value="1"/>
</dbReference>
<sequence>MTRRDPVNRAQRRLDRPPRERFATRELAFDADGDTCRGTLYLPGGDDEDSPVVVMAPGLGAERSFGYPAVAERFADAGYAAFLFDYREFGASDGDSQVVDPAGQRADYAAAIDRVQRVDAIGRELVLWGASLSAAHVLTLAAERRDVDAVIGAVPMLDGRAIARRRGVKYLARSGVAGVRDLLGHRVGRGRTVPIVGTTEELAAITEPGTKRKYLDLVDRESTWRNETPARSLLRVASYRPVEQLDEIRAPTLLLAGTHDAIVDSEAVVDAGETLSRGTVVTMPADHFSPFGEDFEPAVGHQLSFLRDALD</sequence>
<reference evidence="3 4" key="1">
    <citation type="journal article" date="2016" name="Stand. Genomic Sci.">
        <title>Complete genome sequence of the Antarctic Halorubrum lacusprofundi type strain ACAM 34.</title>
        <authorList>
            <person name="Anderson I.J."/>
            <person name="DasSarma P."/>
            <person name="Lucas S."/>
            <person name="Copeland A."/>
            <person name="Lapidus A."/>
            <person name="Del Rio T.G."/>
            <person name="Tice H."/>
            <person name="Dalin E."/>
            <person name="Bruce D.C."/>
            <person name="Goodwin L."/>
            <person name="Pitluck S."/>
            <person name="Sims D."/>
            <person name="Brettin T.S."/>
            <person name="Detter J.C."/>
            <person name="Han C.S."/>
            <person name="Larimer F."/>
            <person name="Hauser L."/>
            <person name="Land M."/>
            <person name="Ivanova N."/>
            <person name="Richardson P."/>
            <person name="Cavicchioli R."/>
            <person name="DasSarma S."/>
            <person name="Woese C.R."/>
            <person name="Kyrpides N.C."/>
        </authorList>
    </citation>
    <scope>NUCLEOTIDE SEQUENCE [LARGE SCALE GENOMIC DNA]</scope>
    <source>
        <strain evidence="4">ATCC 49239 / DSM 5036 / JCM 8891 / ACAM 34</strain>
    </source>
</reference>
<accession>B9LQI4</accession>
<dbReference type="InterPro" id="IPR022742">
    <property type="entry name" value="Hydrolase_4"/>
</dbReference>
<dbReference type="HOGENOM" id="CLU_048587_1_0_2"/>
<dbReference type="Pfam" id="PF12146">
    <property type="entry name" value="Hydrolase_4"/>
    <property type="match status" value="1"/>
</dbReference>
<feature type="domain" description="Serine aminopeptidase S33" evidence="2">
    <location>
        <begin position="51"/>
        <end position="273"/>
    </location>
</feature>